<sequence>MFRGTPCLHYCLAMVRFTIEELPIPTEPGASGWADFAASLDLQNAVEAEGYGTDELAFTPKELLPGYHHQQYDPRRLFVARVGDAIVAGARTDAQAEGGDDCVWLSFSVHRDWRRRGIGTALAAHVEGIAAAEGRSTQYLYTVSPDAPGPRLAAPTGFGSVPRENPEVRFLLGRGYHLEQIERGSRLALPLDPTALAEQLGTVSSDAGPGYVVQVWEGATPERWRTDIAVLYTRMSTDAPSAGLNEPEDVWSVDRLVSYEQKHEASPRTLLTAAVEHRSSERLVGFTELSVPPELHRSVSQESTLVLSEHRGHGLGMLVKLANLRQLADRHPGHPAVTTFNAEENRHMLRVNEQLGFVPMGYEGAWKRVARV</sequence>
<feature type="domain" description="N-acetyltransferase" evidence="1">
    <location>
        <begin position="20"/>
        <end position="196"/>
    </location>
</feature>
<dbReference type="Pfam" id="PF00583">
    <property type="entry name" value="Acetyltransf_1"/>
    <property type="match status" value="1"/>
</dbReference>
<accession>A0ABP7K8R2</accession>
<evidence type="ECO:0000259" key="1">
    <source>
        <dbReference type="PROSITE" id="PS51186"/>
    </source>
</evidence>
<comment type="caution">
    <text evidence="2">The sequence shown here is derived from an EMBL/GenBank/DDBJ whole genome shotgun (WGS) entry which is preliminary data.</text>
</comment>
<dbReference type="SUPFAM" id="SSF55729">
    <property type="entry name" value="Acyl-CoA N-acyltransferases (Nat)"/>
    <property type="match status" value="2"/>
</dbReference>
<dbReference type="Gene3D" id="3.40.630.30">
    <property type="match status" value="1"/>
</dbReference>
<dbReference type="InterPro" id="IPR016181">
    <property type="entry name" value="Acyl_CoA_acyltransferase"/>
</dbReference>
<protein>
    <submittedName>
        <fullName evidence="2">GNAT family N-acetyltransferase</fullName>
    </submittedName>
</protein>
<name>A0ABP7K8R2_9MICO</name>
<dbReference type="Proteomes" id="UP001501803">
    <property type="component" value="Unassembled WGS sequence"/>
</dbReference>
<gene>
    <name evidence="2" type="ORF">GCM10022381_11160</name>
</gene>
<reference evidence="3" key="1">
    <citation type="journal article" date="2019" name="Int. J. Syst. Evol. Microbiol.">
        <title>The Global Catalogue of Microorganisms (GCM) 10K type strain sequencing project: providing services to taxonomists for standard genome sequencing and annotation.</title>
        <authorList>
            <consortium name="The Broad Institute Genomics Platform"/>
            <consortium name="The Broad Institute Genome Sequencing Center for Infectious Disease"/>
            <person name="Wu L."/>
            <person name="Ma J."/>
        </authorList>
    </citation>
    <scope>NUCLEOTIDE SEQUENCE [LARGE SCALE GENOMIC DNA]</scope>
    <source>
        <strain evidence="3">JCM 17021</strain>
    </source>
</reference>
<dbReference type="EMBL" id="BAABCN010000002">
    <property type="protein sequence ID" value="GAA3869657.1"/>
    <property type="molecule type" value="Genomic_DNA"/>
</dbReference>
<keyword evidence="3" id="KW-1185">Reference proteome</keyword>
<dbReference type="PROSITE" id="PS51186">
    <property type="entry name" value="GNAT"/>
    <property type="match status" value="1"/>
</dbReference>
<proteinExistence type="predicted"/>
<evidence type="ECO:0000313" key="2">
    <source>
        <dbReference type="EMBL" id="GAA3869657.1"/>
    </source>
</evidence>
<dbReference type="InterPro" id="IPR000182">
    <property type="entry name" value="GNAT_dom"/>
</dbReference>
<evidence type="ECO:0000313" key="3">
    <source>
        <dbReference type="Proteomes" id="UP001501803"/>
    </source>
</evidence>
<dbReference type="CDD" id="cd04301">
    <property type="entry name" value="NAT_SF"/>
    <property type="match status" value="1"/>
</dbReference>
<organism evidence="2 3">
    <name type="scientific">Leifsonia kafniensis</name>
    <dbReference type="NCBI Taxonomy" id="475957"/>
    <lineage>
        <taxon>Bacteria</taxon>
        <taxon>Bacillati</taxon>
        <taxon>Actinomycetota</taxon>
        <taxon>Actinomycetes</taxon>
        <taxon>Micrococcales</taxon>
        <taxon>Microbacteriaceae</taxon>
        <taxon>Leifsonia</taxon>
    </lineage>
</organism>